<feature type="transmembrane region" description="Helical" evidence="2">
    <location>
        <begin position="204"/>
        <end position="223"/>
    </location>
</feature>
<dbReference type="RefSeq" id="WP_316003505.1">
    <property type="nucleotide sequence ID" value="NZ_JAWDIT010000001.1"/>
</dbReference>
<evidence type="ECO:0000256" key="2">
    <source>
        <dbReference type="SAM" id="Phobius"/>
    </source>
</evidence>
<reference evidence="3 4" key="1">
    <citation type="submission" date="2023-09" db="EMBL/GenBank/DDBJ databases">
        <title>Microbacterium fusihabitans sp. nov., Microbacterium phycihabitans sp. nov., and Microbacterium cervinum sp. nov., isolated from dried seaweeds of beach.</title>
        <authorList>
            <person name="Lee S.D."/>
        </authorList>
    </citation>
    <scope>NUCLEOTIDE SEQUENCE [LARGE SCALE GENOMIC DNA]</scope>
    <source>
        <strain evidence="3 4">KSW2-29</strain>
    </source>
</reference>
<feature type="transmembrane region" description="Helical" evidence="2">
    <location>
        <begin position="278"/>
        <end position="301"/>
    </location>
</feature>
<accession>A0ABU3SJ13</accession>
<keyword evidence="2" id="KW-1133">Transmembrane helix</keyword>
<name>A0ABU3SJ13_9MICO</name>
<feature type="transmembrane region" description="Helical" evidence="2">
    <location>
        <begin position="321"/>
        <end position="344"/>
    </location>
</feature>
<comment type="caution">
    <text evidence="3">The sequence shown here is derived from an EMBL/GenBank/DDBJ whole genome shotgun (WGS) entry which is preliminary data.</text>
</comment>
<protein>
    <submittedName>
        <fullName evidence="3">ABC transporter</fullName>
    </submittedName>
</protein>
<keyword evidence="4" id="KW-1185">Reference proteome</keyword>
<feature type="transmembrane region" description="Helical" evidence="2">
    <location>
        <begin position="243"/>
        <end position="266"/>
    </location>
</feature>
<evidence type="ECO:0000256" key="1">
    <source>
        <dbReference type="SAM" id="MobiDB-lite"/>
    </source>
</evidence>
<dbReference type="EMBL" id="JAWDIT010000001">
    <property type="protein sequence ID" value="MDU0344795.1"/>
    <property type="molecule type" value="Genomic_DNA"/>
</dbReference>
<evidence type="ECO:0000313" key="3">
    <source>
        <dbReference type="EMBL" id="MDU0344795.1"/>
    </source>
</evidence>
<evidence type="ECO:0000313" key="4">
    <source>
        <dbReference type="Proteomes" id="UP001261125"/>
    </source>
</evidence>
<feature type="region of interest" description="Disordered" evidence="1">
    <location>
        <begin position="1"/>
        <end position="148"/>
    </location>
</feature>
<keyword evidence="2" id="KW-0472">Membrane</keyword>
<feature type="compositionally biased region" description="Low complexity" evidence="1">
    <location>
        <begin position="89"/>
        <end position="106"/>
    </location>
</feature>
<keyword evidence="2" id="KW-0812">Transmembrane</keyword>
<sequence>MSDHQPHGDPVAEPTNSYGDPVAEPRDDDAHDVVGRAHEGLADAEAAQRDAVDTDAAQAAWNEREAHERDAAAALDARSEHTAPVVHDASPVEPQAAPAAARTSSADLDDEDARWAAYAASAEPEHDTTTARYATTETEAPRRDDAPTTVAPAVAAGTAGAAVGAAAATTPAPVADEPTRAAAGPQPIFVQAPEAPRPRGNRGAAGAIGLLAAVVFAMLYLAATLGLGLLSGAFGVSDLGREALAALATAGLWVPTVAFFLGFWFLGALINRGRWGHWVVWGLVVGVIAWAGHLLGVLFAAPFWRITSSESLDLLQNNVLAPLAIVAFVLGRELTIWFGAWVAARGRRVTEINAEAQREYERTLEAGPQLSQR</sequence>
<dbReference type="Proteomes" id="UP001261125">
    <property type="component" value="Unassembled WGS sequence"/>
</dbReference>
<proteinExistence type="predicted"/>
<feature type="compositionally biased region" description="Basic and acidic residues" evidence="1">
    <location>
        <begin position="62"/>
        <end position="81"/>
    </location>
</feature>
<gene>
    <name evidence="3" type="ORF">RWH44_03655</name>
</gene>
<feature type="compositionally biased region" description="Basic and acidic residues" evidence="1">
    <location>
        <begin position="23"/>
        <end position="52"/>
    </location>
</feature>
<organism evidence="3 4">
    <name type="scientific">Microbacterium phycohabitans</name>
    <dbReference type="NCBI Taxonomy" id="3075993"/>
    <lineage>
        <taxon>Bacteria</taxon>
        <taxon>Bacillati</taxon>
        <taxon>Actinomycetota</taxon>
        <taxon>Actinomycetes</taxon>
        <taxon>Micrococcales</taxon>
        <taxon>Microbacteriaceae</taxon>
        <taxon>Microbacterium</taxon>
    </lineage>
</organism>